<keyword evidence="1" id="KW-0732">Signal</keyword>
<organism evidence="2 3">
    <name type="scientific">Phytophthora fragariaefolia</name>
    <dbReference type="NCBI Taxonomy" id="1490495"/>
    <lineage>
        <taxon>Eukaryota</taxon>
        <taxon>Sar</taxon>
        <taxon>Stramenopiles</taxon>
        <taxon>Oomycota</taxon>
        <taxon>Peronosporomycetes</taxon>
        <taxon>Peronosporales</taxon>
        <taxon>Peronosporaceae</taxon>
        <taxon>Phytophthora</taxon>
    </lineage>
</organism>
<gene>
    <name evidence="2" type="ORF">Pfra01_001153200</name>
</gene>
<evidence type="ECO:0000313" key="3">
    <source>
        <dbReference type="Proteomes" id="UP001165121"/>
    </source>
</evidence>
<feature type="signal peptide" evidence="1">
    <location>
        <begin position="1"/>
        <end position="19"/>
    </location>
</feature>
<protein>
    <submittedName>
        <fullName evidence="2">Unnamed protein product</fullName>
    </submittedName>
</protein>
<dbReference type="EMBL" id="BSXT01001136">
    <property type="protein sequence ID" value="GMF39137.1"/>
    <property type="molecule type" value="Genomic_DNA"/>
</dbReference>
<comment type="caution">
    <text evidence="2">The sequence shown here is derived from an EMBL/GenBank/DDBJ whole genome shotgun (WGS) entry which is preliminary data.</text>
</comment>
<evidence type="ECO:0000313" key="2">
    <source>
        <dbReference type="EMBL" id="GMF39137.1"/>
    </source>
</evidence>
<dbReference type="AlphaFoldDB" id="A0A9W6XIC8"/>
<feature type="chain" id="PRO_5040828955" evidence="1">
    <location>
        <begin position="20"/>
        <end position="125"/>
    </location>
</feature>
<keyword evidence="3" id="KW-1185">Reference proteome</keyword>
<name>A0A9W6XIC8_9STRA</name>
<dbReference type="Proteomes" id="UP001165121">
    <property type="component" value="Unassembled WGS sequence"/>
</dbReference>
<evidence type="ECO:0000256" key="1">
    <source>
        <dbReference type="SAM" id="SignalP"/>
    </source>
</evidence>
<proteinExistence type="predicted"/>
<sequence length="125" mass="14109">MRLCIMLAATLFIIGYIDAVLATVDGELTRSLGMGTSRRLLRSTTTNKHEGPENEERGAAQTVKFWIWRQIGRSPGSVHEKYFKNMDWKAIVASPNYKVWSDFEKWFNKDKVAAITAAANGATRK</sequence>
<accession>A0A9W6XIC8</accession>
<reference evidence="2" key="1">
    <citation type="submission" date="2023-04" db="EMBL/GenBank/DDBJ databases">
        <title>Phytophthora fragariaefolia NBRC 109709.</title>
        <authorList>
            <person name="Ichikawa N."/>
            <person name="Sato H."/>
            <person name="Tonouchi N."/>
        </authorList>
    </citation>
    <scope>NUCLEOTIDE SEQUENCE</scope>
    <source>
        <strain evidence="2">NBRC 109709</strain>
    </source>
</reference>
<dbReference type="OrthoDB" id="113429at2759"/>